<keyword evidence="11" id="KW-1185">Reference proteome</keyword>
<dbReference type="GO" id="GO:0042840">
    <property type="term" value="P:D-glucuronate catabolic process"/>
    <property type="evidence" value="ECO:0007669"/>
    <property type="project" value="TreeGrafter"/>
</dbReference>
<comment type="pathway">
    <text evidence="3 9">Carbohydrate metabolism; pentose and glucuronate interconversion.</text>
</comment>
<sequence>MARADRENATPRMTQTMRWFGPNDPVPLAHIRQAGASEVVTALHDLPNGVVWEAEHIASRKTMIAAAGLGWTVVESLPVHEAIKTRGDGWDHLIDSYRRSIANLGANGITTVTYNFMPLLDWTRTDLAWELPDGACALRFEWDAVAVYDIHILRRPGAADDYAPDAQERAAQRFAAMDEAARHALERTIIAGLPGSEESFSSPEFLRALDAYRHTDADQLRANQVAFLEAVCPAAEEAGVQLVVHPDDPPFPIFGLPRVVSTERDVAALFARVPSRANGLCFCTGSFGARLDNDLPGMVRRLGSRIGFLHLRAVAHEAERVFHEAEHLGGDAQMAAVVAEIVALSAREQRAIPMRPDHGHQLADDLQKTTNPGYSLIGRLRGLAELRGLEHGLIHARQMTGATA</sequence>
<dbReference type="Proteomes" id="UP000199214">
    <property type="component" value="Unassembled WGS sequence"/>
</dbReference>
<accession>A0A1H7VD76</accession>
<comment type="cofactor">
    <cofactor evidence="9">
        <name>Fe(2+)</name>
        <dbReference type="ChEBI" id="CHEBI:29033"/>
    </cofactor>
    <cofactor evidence="9">
        <name>Mn(2+)</name>
        <dbReference type="ChEBI" id="CHEBI:29035"/>
    </cofactor>
</comment>
<evidence type="ECO:0000256" key="1">
    <source>
        <dbReference type="ARBA" id="ARBA00001794"/>
    </source>
</evidence>
<evidence type="ECO:0000256" key="3">
    <source>
        <dbReference type="ARBA" id="ARBA00004892"/>
    </source>
</evidence>
<dbReference type="InterPro" id="IPR004628">
    <property type="entry name" value="Man_deHydtase"/>
</dbReference>
<dbReference type="NCBIfam" id="TIGR00695">
    <property type="entry name" value="uxuA"/>
    <property type="match status" value="1"/>
</dbReference>
<keyword evidence="6 9" id="KW-0408">Iron</keyword>
<name>A0A1H7VD76_9SPHN</name>
<evidence type="ECO:0000313" key="10">
    <source>
        <dbReference type="EMBL" id="SEM06865.1"/>
    </source>
</evidence>
<dbReference type="STRING" id="1855283.SAMN05216382_0005"/>
<evidence type="ECO:0000256" key="9">
    <source>
        <dbReference type="HAMAP-Rule" id="MF_00106"/>
    </source>
</evidence>
<dbReference type="InterPro" id="IPR036237">
    <property type="entry name" value="Xyl_isomerase-like_sf"/>
</dbReference>
<dbReference type="HAMAP" id="MF_00106">
    <property type="entry name" value="UxuA"/>
    <property type="match status" value="1"/>
</dbReference>
<evidence type="ECO:0000313" key="11">
    <source>
        <dbReference type="Proteomes" id="UP000199214"/>
    </source>
</evidence>
<keyword evidence="7 9" id="KW-0464">Manganese</keyword>
<evidence type="ECO:0000256" key="7">
    <source>
        <dbReference type="ARBA" id="ARBA00023211"/>
    </source>
</evidence>
<dbReference type="PIRSF" id="PIRSF016049">
    <property type="entry name" value="Man_dehyd"/>
    <property type="match status" value="1"/>
</dbReference>
<protein>
    <recommendedName>
        <fullName evidence="5 9">Mannonate dehydratase</fullName>
        <ecNumber evidence="5 9">4.2.1.8</ecNumber>
    </recommendedName>
    <alternativeName>
        <fullName evidence="9">D-mannonate hydro-lyase</fullName>
    </alternativeName>
</protein>
<keyword evidence="8 9" id="KW-0456">Lyase</keyword>
<reference evidence="11" key="1">
    <citation type="submission" date="2016-10" db="EMBL/GenBank/DDBJ databases">
        <authorList>
            <person name="Varghese N."/>
            <person name="Submissions S."/>
        </authorList>
    </citation>
    <scope>NUCLEOTIDE SEQUENCE [LARGE SCALE GENOMIC DNA]</scope>
    <source>
        <strain evidence="11">JS21-1</strain>
    </source>
</reference>
<evidence type="ECO:0000256" key="2">
    <source>
        <dbReference type="ARBA" id="ARBA00002713"/>
    </source>
</evidence>
<dbReference type="GO" id="GO:0008927">
    <property type="term" value="F:mannonate dehydratase activity"/>
    <property type="evidence" value="ECO:0007669"/>
    <property type="project" value="UniProtKB-UniRule"/>
</dbReference>
<evidence type="ECO:0000256" key="8">
    <source>
        <dbReference type="ARBA" id="ARBA00023239"/>
    </source>
</evidence>
<dbReference type="NCBIfam" id="NF003027">
    <property type="entry name" value="PRK03906.1"/>
    <property type="match status" value="1"/>
</dbReference>
<evidence type="ECO:0000256" key="5">
    <source>
        <dbReference type="ARBA" id="ARBA00012927"/>
    </source>
</evidence>
<dbReference type="Pfam" id="PF03786">
    <property type="entry name" value="UxuA"/>
    <property type="match status" value="1"/>
</dbReference>
<dbReference type="GO" id="GO:0008198">
    <property type="term" value="F:ferrous iron binding"/>
    <property type="evidence" value="ECO:0007669"/>
    <property type="project" value="TreeGrafter"/>
</dbReference>
<dbReference type="AlphaFoldDB" id="A0A1H7VD76"/>
<evidence type="ECO:0000256" key="6">
    <source>
        <dbReference type="ARBA" id="ARBA00023004"/>
    </source>
</evidence>
<dbReference type="PANTHER" id="PTHR30387">
    <property type="entry name" value="MANNONATE DEHYDRATASE"/>
    <property type="match status" value="1"/>
</dbReference>
<dbReference type="UniPathway" id="UPA00246"/>
<organism evidence="10 11">
    <name type="scientific">Sphingomonas palmae</name>
    <dbReference type="NCBI Taxonomy" id="1855283"/>
    <lineage>
        <taxon>Bacteria</taxon>
        <taxon>Pseudomonadati</taxon>
        <taxon>Pseudomonadota</taxon>
        <taxon>Alphaproteobacteria</taxon>
        <taxon>Sphingomonadales</taxon>
        <taxon>Sphingomonadaceae</taxon>
        <taxon>Sphingomonas</taxon>
    </lineage>
</organism>
<dbReference type="PANTHER" id="PTHR30387:SF2">
    <property type="entry name" value="MANNONATE DEHYDRATASE"/>
    <property type="match status" value="1"/>
</dbReference>
<gene>
    <name evidence="9" type="primary">uxuA</name>
    <name evidence="10" type="ORF">SAMN05216382_0005</name>
</gene>
<dbReference type="EMBL" id="FNZZ01000010">
    <property type="protein sequence ID" value="SEM06865.1"/>
    <property type="molecule type" value="Genomic_DNA"/>
</dbReference>
<comment type="function">
    <text evidence="2 9">Catalyzes the dehydration of D-mannonate.</text>
</comment>
<dbReference type="Gene3D" id="3.20.20.150">
    <property type="entry name" value="Divalent-metal-dependent TIM barrel enzymes"/>
    <property type="match status" value="1"/>
</dbReference>
<comment type="catalytic activity">
    <reaction evidence="1 9">
        <text>D-mannonate = 2-dehydro-3-deoxy-D-gluconate + H2O</text>
        <dbReference type="Rhea" id="RHEA:20097"/>
        <dbReference type="ChEBI" id="CHEBI:15377"/>
        <dbReference type="ChEBI" id="CHEBI:17767"/>
        <dbReference type="ChEBI" id="CHEBI:57990"/>
        <dbReference type="EC" id="4.2.1.8"/>
    </reaction>
</comment>
<dbReference type="GO" id="GO:0030145">
    <property type="term" value="F:manganese ion binding"/>
    <property type="evidence" value="ECO:0007669"/>
    <property type="project" value="TreeGrafter"/>
</dbReference>
<evidence type="ECO:0000256" key="4">
    <source>
        <dbReference type="ARBA" id="ARBA00007389"/>
    </source>
</evidence>
<dbReference type="EC" id="4.2.1.8" evidence="5 9"/>
<comment type="similarity">
    <text evidence="4 9">Belongs to the mannonate dehydratase family.</text>
</comment>
<proteinExistence type="inferred from homology"/>
<dbReference type="SUPFAM" id="SSF51658">
    <property type="entry name" value="Xylose isomerase-like"/>
    <property type="match status" value="1"/>
</dbReference>